<reference evidence="2" key="1">
    <citation type="journal article" date="2020" name="Nature">
        <title>Giant virus diversity and host interactions through global metagenomics.</title>
        <authorList>
            <person name="Schulz F."/>
            <person name="Roux S."/>
            <person name="Paez-Espino D."/>
            <person name="Jungbluth S."/>
            <person name="Walsh D.A."/>
            <person name="Denef V.J."/>
            <person name="McMahon K.D."/>
            <person name="Konstantinidis K.T."/>
            <person name="Eloe-Fadrosh E.A."/>
            <person name="Kyrpides N.C."/>
            <person name="Woyke T."/>
        </authorList>
    </citation>
    <scope>NUCLEOTIDE SEQUENCE</scope>
    <source>
        <strain evidence="2">GVMAG-M-3300018416-45</strain>
    </source>
</reference>
<dbReference type="SUPFAM" id="SSF46565">
    <property type="entry name" value="Chaperone J-domain"/>
    <property type="match status" value="1"/>
</dbReference>
<evidence type="ECO:0000259" key="1">
    <source>
        <dbReference type="PROSITE" id="PS50076"/>
    </source>
</evidence>
<dbReference type="CDD" id="cd06257">
    <property type="entry name" value="DnaJ"/>
    <property type="match status" value="1"/>
</dbReference>
<evidence type="ECO:0000313" key="2">
    <source>
        <dbReference type="EMBL" id="QHS94505.1"/>
    </source>
</evidence>
<accession>A0A6C0BPY5</accession>
<dbReference type="AlphaFoldDB" id="A0A6C0BPY5"/>
<protein>
    <recommendedName>
        <fullName evidence="1">J domain-containing protein</fullName>
    </recommendedName>
</protein>
<dbReference type="InterPro" id="IPR036869">
    <property type="entry name" value="J_dom_sf"/>
</dbReference>
<proteinExistence type="predicted"/>
<feature type="domain" description="J" evidence="1">
    <location>
        <begin position="7"/>
        <end position="62"/>
    </location>
</feature>
<dbReference type="EMBL" id="MN739225">
    <property type="protein sequence ID" value="QHS94505.1"/>
    <property type="molecule type" value="Genomic_DNA"/>
</dbReference>
<dbReference type="Gene3D" id="1.10.287.110">
    <property type="entry name" value="DnaJ domain"/>
    <property type="match status" value="1"/>
</dbReference>
<sequence>MYMDYSTSIYNLGIKGDVNAKTVKMAYHKGCLKYHPDRTMRDTREEFNTIRVSYEYLMNHIENDTTSSKVEHCSDKKQMYYTIIDKMIDIISNMNIENYDILETFGLPECVINKIKKNATMMEYNINPTIDNLLNDDIYRLPIYGSVYIIPMWWGSTIIETNTGKSVIINMLYELPHNVKIDDENNVIVSLNRSIKSLMSKDVISFHIGSIEFVIKIKILKYQTITLSHRGLLDQSADDIVDDMNRKDIIVYLTLD</sequence>
<dbReference type="PROSITE" id="PS50076">
    <property type="entry name" value="DNAJ_2"/>
    <property type="match status" value="1"/>
</dbReference>
<dbReference type="InterPro" id="IPR001623">
    <property type="entry name" value="DnaJ_domain"/>
</dbReference>
<organism evidence="2">
    <name type="scientific">viral metagenome</name>
    <dbReference type="NCBI Taxonomy" id="1070528"/>
    <lineage>
        <taxon>unclassified sequences</taxon>
        <taxon>metagenomes</taxon>
        <taxon>organismal metagenomes</taxon>
    </lineage>
</organism>
<dbReference type="Pfam" id="PF00226">
    <property type="entry name" value="DnaJ"/>
    <property type="match status" value="1"/>
</dbReference>
<name>A0A6C0BPY5_9ZZZZ</name>